<dbReference type="EMBL" id="MSZS01000003">
    <property type="protein sequence ID" value="PKX96224.1"/>
    <property type="molecule type" value="Genomic_DNA"/>
</dbReference>
<protein>
    <submittedName>
        <fullName evidence="2">Uncharacterized protein</fullName>
    </submittedName>
</protein>
<keyword evidence="3" id="KW-1185">Reference proteome</keyword>
<sequence>MANSVVVTTPAVARLTVLIVFMSRWSWLEYLVRRRNLCDYGVLVRTWLIIILYFLRNSPDRVDGSAWEPKSHENGRCTANSLNCSYSQADCPLSILDGAHETHSHAVHKHGWVTQMMDAIWTVHSSHSYLHRLLTVPRVPWLRSESVTRRSNDPLHWGLQILSILVEVSEDLENRVAFPVAYV</sequence>
<evidence type="ECO:0000256" key="1">
    <source>
        <dbReference type="SAM" id="Phobius"/>
    </source>
</evidence>
<accession>A0A2I1CF32</accession>
<dbReference type="Proteomes" id="UP000234474">
    <property type="component" value="Unassembled WGS sequence"/>
</dbReference>
<keyword evidence="1" id="KW-0812">Transmembrane</keyword>
<evidence type="ECO:0000313" key="3">
    <source>
        <dbReference type="Proteomes" id="UP000234474"/>
    </source>
</evidence>
<dbReference type="VEuPathDB" id="FungiDB:P174DRAFT_155459"/>
<organism evidence="2 3">
    <name type="scientific">Aspergillus novofumigatus (strain IBT 16806)</name>
    <dbReference type="NCBI Taxonomy" id="1392255"/>
    <lineage>
        <taxon>Eukaryota</taxon>
        <taxon>Fungi</taxon>
        <taxon>Dikarya</taxon>
        <taxon>Ascomycota</taxon>
        <taxon>Pezizomycotina</taxon>
        <taxon>Eurotiomycetes</taxon>
        <taxon>Eurotiomycetidae</taxon>
        <taxon>Eurotiales</taxon>
        <taxon>Aspergillaceae</taxon>
        <taxon>Aspergillus</taxon>
        <taxon>Aspergillus subgen. Fumigati</taxon>
    </lineage>
</organism>
<dbReference type="AlphaFoldDB" id="A0A2I1CF32"/>
<proteinExistence type="predicted"/>
<evidence type="ECO:0000313" key="2">
    <source>
        <dbReference type="EMBL" id="PKX96224.1"/>
    </source>
</evidence>
<name>A0A2I1CF32_ASPN1</name>
<gene>
    <name evidence="2" type="ORF">P174DRAFT_155459</name>
</gene>
<dbReference type="GeneID" id="36528508"/>
<keyword evidence="1" id="KW-1133">Transmembrane helix</keyword>
<dbReference type="RefSeq" id="XP_024684819.1">
    <property type="nucleotide sequence ID" value="XM_024821182.1"/>
</dbReference>
<keyword evidence="1" id="KW-0472">Membrane</keyword>
<comment type="caution">
    <text evidence="2">The sequence shown here is derived from an EMBL/GenBank/DDBJ whole genome shotgun (WGS) entry which is preliminary data.</text>
</comment>
<feature type="transmembrane region" description="Helical" evidence="1">
    <location>
        <begin position="6"/>
        <end position="25"/>
    </location>
</feature>
<reference evidence="3" key="1">
    <citation type="journal article" date="2018" name="Proc. Natl. Acad. Sci. U.S.A.">
        <title>Linking secondary metabolites to gene clusters through genome sequencing of six diverse Aspergillus species.</title>
        <authorList>
            <person name="Kaerboelling I."/>
            <person name="Vesth T.C."/>
            <person name="Frisvad J.C."/>
            <person name="Nybo J.L."/>
            <person name="Theobald S."/>
            <person name="Kuo A."/>
            <person name="Bowyer P."/>
            <person name="Matsuda Y."/>
            <person name="Mondo S."/>
            <person name="Lyhne E.K."/>
            <person name="Kogle M.E."/>
            <person name="Clum A."/>
            <person name="Lipzen A."/>
            <person name="Salamov A."/>
            <person name="Ngan C.Y."/>
            <person name="Daum C."/>
            <person name="Chiniquy J."/>
            <person name="Barry K."/>
            <person name="LaButti K."/>
            <person name="Haridas S."/>
            <person name="Simmons B.A."/>
            <person name="Magnuson J.K."/>
            <person name="Mortensen U.H."/>
            <person name="Larsen T.O."/>
            <person name="Grigoriev I.V."/>
            <person name="Baker S.E."/>
            <person name="Andersen M.R."/>
        </authorList>
    </citation>
    <scope>NUCLEOTIDE SEQUENCE [LARGE SCALE GENOMIC DNA]</scope>
    <source>
        <strain evidence="3">IBT 16806</strain>
    </source>
</reference>